<keyword evidence="6" id="KW-0256">Endoplasmic reticulum</keyword>
<evidence type="ECO:0000256" key="14">
    <source>
        <dbReference type="ARBA" id="ARBA00045968"/>
    </source>
</evidence>
<comment type="subunit">
    <text evidence="15">Homotrimer; conformation seems to be controled by binding to diacylglycerol (DAG).</text>
</comment>
<dbReference type="Pfam" id="PF05197">
    <property type="entry name" value="TRIC"/>
    <property type="match status" value="1"/>
</dbReference>
<evidence type="ECO:0000256" key="13">
    <source>
        <dbReference type="ARBA" id="ARBA00034430"/>
    </source>
</evidence>
<evidence type="ECO:0000256" key="12">
    <source>
        <dbReference type="ARBA" id="ARBA00023303"/>
    </source>
</evidence>
<comment type="catalytic activity">
    <reaction evidence="13">
        <text>K(+)(in) = K(+)(out)</text>
        <dbReference type="Rhea" id="RHEA:29463"/>
        <dbReference type="ChEBI" id="CHEBI:29103"/>
    </reaction>
</comment>
<evidence type="ECO:0000256" key="1">
    <source>
        <dbReference type="ARBA" id="ARBA00004477"/>
    </source>
</evidence>
<feature type="non-terminal residue" evidence="16">
    <location>
        <position position="1"/>
    </location>
</feature>
<evidence type="ECO:0000256" key="9">
    <source>
        <dbReference type="ARBA" id="ARBA00022989"/>
    </source>
</evidence>
<organism evidence="16 17">
    <name type="scientific">Cirrhinus mrigala</name>
    <name type="common">Mrigala</name>
    <dbReference type="NCBI Taxonomy" id="683832"/>
    <lineage>
        <taxon>Eukaryota</taxon>
        <taxon>Metazoa</taxon>
        <taxon>Chordata</taxon>
        <taxon>Craniata</taxon>
        <taxon>Vertebrata</taxon>
        <taxon>Euteleostomi</taxon>
        <taxon>Actinopterygii</taxon>
        <taxon>Neopterygii</taxon>
        <taxon>Teleostei</taxon>
        <taxon>Ostariophysi</taxon>
        <taxon>Cypriniformes</taxon>
        <taxon>Cyprinidae</taxon>
        <taxon>Labeoninae</taxon>
        <taxon>Labeonini</taxon>
        <taxon>Cirrhinus</taxon>
    </lineage>
</organism>
<sequence length="61" mass="6766">YLVFYCPLDALYSVASVLPVRLVLTAMKEVTRTWKVLGGVTQAGKKYKDGLFVMIAVGWAK</sequence>
<comment type="caution">
    <text evidence="16">The sequence shown here is derived from an EMBL/GenBank/DDBJ whole genome shotgun (WGS) entry which is preliminary data.</text>
</comment>
<dbReference type="PANTHER" id="PTHR12454:SF5">
    <property type="entry name" value="TRIMERIC INTRACELLULAR CATION CHANNEL TYPE B"/>
    <property type="match status" value="1"/>
</dbReference>
<evidence type="ECO:0000256" key="6">
    <source>
        <dbReference type="ARBA" id="ARBA00022824"/>
    </source>
</evidence>
<keyword evidence="10" id="KW-0406">Ion transport</keyword>
<name>A0ABD0MMX7_CIRMR</name>
<protein>
    <submittedName>
        <fullName evidence="16">Uncharacterized protein</fullName>
    </submittedName>
</protein>
<keyword evidence="17" id="KW-1185">Reference proteome</keyword>
<dbReference type="GO" id="GO:0005267">
    <property type="term" value="F:potassium channel activity"/>
    <property type="evidence" value="ECO:0007669"/>
    <property type="project" value="UniProtKB-KW"/>
</dbReference>
<comment type="similarity">
    <text evidence="2">Belongs to the TMEM38 family.</text>
</comment>
<keyword evidence="11" id="KW-0472">Membrane</keyword>
<dbReference type="InterPro" id="IPR007866">
    <property type="entry name" value="TRIC_channel"/>
</dbReference>
<evidence type="ECO:0000256" key="2">
    <source>
        <dbReference type="ARBA" id="ARBA00005766"/>
    </source>
</evidence>
<evidence type="ECO:0000256" key="4">
    <source>
        <dbReference type="ARBA" id="ARBA00022538"/>
    </source>
</evidence>
<keyword evidence="8" id="KW-0630">Potassium</keyword>
<keyword evidence="5" id="KW-0812">Transmembrane</keyword>
<feature type="non-terminal residue" evidence="16">
    <location>
        <position position="61"/>
    </location>
</feature>
<evidence type="ECO:0000256" key="7">
    <source>
        <dbReference type="ARBA" id="ARBA00022826"/>
    </source>
</evidence>
<evidence type="ECO:0000256" key="11">
    <source>
        <dbReference type="ARBA" id="ARBA00023136"/>
    </source>
</evidence>
<evidence type="ECO:0000256" key="8">
    <source>
        <dbReference type="ARBA" id="ARBA00022958"/>
    </source>
</evidence>
<dbReference type="Proteomes" id="UP001529510">
    <property type="component" value="Unassembled WGS sequence"/>
</dbReference>
<dbReference type="PANTHER" id="PTHR12454">
    <property type="entry name" value="TRIMERIC INTRACELLULAR CATION CHANNEL"/>
    <property type="match status" value="1"/>
</dbReference>
<keyword evidence="4" id="KW-0633">Potassium transport</keyword>
<keyword evidence="3" id="KW-0813">Transport</keyword>
<comment type="function">
    <text evidence="14">Intracellular monovalent cation channel required for maintenance of rapid intracellular calcium release. Acts as a potassium counter-ion channel that functions in synchronization with calcium release from intracellular stores. Activated by increased cytosolic Ca(2+) levels.</text>
</comment>
<evidence type="ECO:0000256" key="10">
    <source>
        <dbReference type="ARBA" id="ARBA00023065"/>
    </source>
</evidence>
<evidence type="ECO:0000256" key="5">
    <source>
        <dbReference type="ARBA" id="ARBA00022692"/>
    </source>
</evidence>
<keyword evidence="7" id="KW-0631">Potassium channel</keyword>
<gene>
    <name evidence="16" type="ORF">M9458_054402</name>
</gene>
<evidence type="ECO:0000256" key="3">
    <source>
        <dbReference type="ARBA" id="ARBA00022448"/>
    </source>
</evidence>
<evidence type="ECO:0000256" key="15">
    <source>
        <dbReference type="ARBA" id="ARBA00047059"/>
    </source>
</evidence>
<comment type="subcellular location">
    <subcellularLocation>
        <location evidence="1">Endoplasmic reticulum membrane</location>
        <topology evidence="1">Multi-pass membrane protein</topology>
    </subcellularLocation>
</comment>
<proteinExistence type="inferred from homology"/>
<evidence type="ECO:0000313" key="16">
    <source>
        <dbReference type="EMBL" id="KAL0150294.1"/>
    </source>
</evidence>
<dbReference type="AlphaFoldDB" id="A0ABD0MMX7"/>
<accession>A0ABD0MMX7</accession>
<keyword evidence="9" id="KW-1133">Transmembrane helix</keyword>
<dbReference type="GO" id="GO:0005789">
    <property type="term" value="C:endoplasmic reticulum membrane"/>
    <property type="evidence" value="ECO:0007669"/>
    <property type="project" value="UniProtKB-SubCell"/>
</dbReference>
<keyword evidence="12" id="KW-0407">Ion channel</keyword>
<dbReference type="EMBL" id="JAMKFB020000303">
    <property type="protein sequence ID" value="KAL0150294.1"/>
    <property type="molecule type" value="Genomic_DNA"/>
</dbReference>
<reference evidence="16 17" key="1">
    <citation type="submission" date="2024-05" db="EMBL/GenBank/DDBJ databases">
        <title>Genome sequencing and assembly of Indian major carp, Cirrhinus mrigala (Hamilton, 1822).</title>
        <authorList>
            <person name="Mohindra V."/>
            <person name="Chowdhury L.M."/>
            <person name="Lal K."/>
            <person name="Jena J.K."/>
        </authorList>
    </citation>
    <scope>NUCLEOTIDE SEQUENCE [LARGE SCALE GENOMIC DNA]</scope>
    <source>
        <strain evidence="16">CM1030</strain>
        <tissue evidence="16">Blood</tissue>
    </source>
</reference>
<evidence type="ECO:0000313" key="17">
    <source>
        <dbReference type="Proteomes" id="UP001529510"/>
    </source>
</evidence>